<dbReference type="Proteomes" id="UP000182690">
    <property type="component" value="Unassembled WGS sequence"/>
</dbReference>
<sequence>MKHHAFPAECPRCHAPVLATQWDFSDLMPTHGTRRADPVENPPPTSKPPASSSGRPTYNLHRRAGRPHSPAETPNGTADTTTAHPTQSSPPTNAADHSPAHPTPRTRHHRNHRHHRHHPLLRKAPDMAKISPKLVDETVTTSGYRITRASTVVHITDTHGTTIGEGTHTVSAASASSSTPSSATSPPSPTSAQHSTKSEQHDDHLRASHRDRPRRPRPHGAPPTSLDLPKERRSAAIEVGLLPLLIRVSTKSRKNTGANDSPQQQPEQHEADDPGGDVDEEQELRIFHAHRLPRGDTMTNQKAPVQGGVPEEQIEAAARALACLEPGEDWPTNGELGGSPTGTRDDEYRTACAIKHCRYGSCHGGSASASRRSSGRAPRCRGARGRVRCYGAGRCD</sequence>
<feature type="compositionally biased region" description="Low complexity" evidence="1">
    <location>
        <begin position="362"/>
        <end position="377"/>
    </location>
</feature>
<feature type="compositionally biased region" description="Polar residues" evidence="1">
    <location>
        <begin position="255"/>
        <end position="266"/>
    </location>
</feature>
<evidence type="ECO:0000313" key="3">
    <source>
        <dbReference type="Proteomes" id="UP000182690"/>
    </source>
</evidence>
<feature type="compositionally biased region" description="Low complexity" evidence="1">
    <location>
        <begin position="158"/>
        <end position="185"/>
    </location>
</feature>
<dbReference type="AlphaFoldDB" id="A0A1H1B775"/>
<feature type="region of interest" description="Disordered" evidence="1">
    <location>
        <begin position="158"/>
        <end position="231"/>
    </location>
</feature>
<protein>
    <submittedName>
        <fullName evidence="2">Uncharacterized protein</fullName>
    </submittedName>
</protein>
<organism evidence="2 3">
    <name type="scientific">Leucobacter chromiiresistens</name>
    <dbReference type="NCBI Taxonomy" id="1079994"/>
    <lineage>
        <taxon>Bacteria</taxon>
        <taxon>Bacillati</taxon>
        <taxon>Actinomycetota</taxon>
        <taxon>Actinomycetes</taxon>
        <taxon>Micrococcales</taxon>
        <taxon>Microbacteriaceae</taxon>
        <taxon>Leucobacter</taxon>
    </lineage>
</organism>
<evidence type="ECO:0000256" key="1">
    <source>
        <dbReference type="SAM" id="MobiDB-lite"/>
    </source>
</evidence>
<feature type="region of interest" description="Disordered" evidence="1">
    <location>
        <begin position="362"/>
        <end position="381"/>
    </location>
</feature>
<feature type="region of interest" description="Disordered" evidence="1">
    <location>
        <begin position="251"/>
        <end position="278"/>
    </location>
</feature>
<name>A0A1H1B775_9MICO</name>
<accession>A0A1H1B775</accession>
<feature type="compositionally biased region" description="Basic and acidic residues" evidence="1">
    <location>
        <begin position="196"/>
        <end position="210"/>
    </location>
</feature>
<dbReference type="EMBL" id="FNKB01000002">
    <property type="protein sequence ID" value="SDQ47752.1"/>
    <property type="molecule type" value="Genomic_DNA"/>
</dbReference>
<evidence type="ECO:0000313" key="2">
    <source>
        <dbReference type="EMBL" id="SDQ47752.1"/>
    </source>
</evidence>
<feature type="compositionally biased region" description="Polar residues" evidence="1">
    <location>
        <begin position="72"/>
        <end position="92"/>
    </location>
</feature>
<feature type="compositionally biased region" description="Basic residues" evidence="1">
    <location>
        <begin position="104"/>
        <end position="121"/>
    </location>
</feature>
<feature type="region of interest" description="Disordered" evidence="1">
    <location>
        <begin position="26"/>
        <end position="131"/>
    </location>
</feature>
<reference evidence="2 3" key="1">
    <citation type="submission" date="2016-10" db="EMBL/GenBank/DDBJ databases">
        <authorList>
            <person name="de Groot N.N."/>
        </authorList>
    </citation>
    <scope>NUCLEOTIDE SEQUENCE [LARGE SCALE GENOMIC DNA]</scope>
    <source>
        <strain evidence="2 3">DSM 22788</strain>
    </source>
</reference>
<proteinExistence type="predicted"/>
<dbReference type="STRING" id="1079994.SAMN04488565_2627"/>
<gene>
    <name evidence="2" type="ORF">SAMN04488565_2627</name>
</gene>